<gene>
    <name evidence="1" type="ORF">J437_LFUL009526</name>
</gene>
<keyword evidence="2" id="KW-1185">Reference proteome</keyword>
<evidence type="ECO:0000313" key="1">
    <source>
        <dbReference type="EMBL" id="KAG8230093.1"/>
    </source>
</evidence>
<reference evidence="1" key="2">
    <citation type="submission" date="2017-10" db="EMBL/GenBank/DDBJ databases">
        <title>Ladona fulva Genome sequencing and assembly.</title>
        <authorList>
            <person name="Murali S."/>
            <person name="Richards S."/>
            <person name="Bandaranaike D."/>
            <person name="Bellair M."/>
            <person name="Blankenburg K."/>
            <person name="Chao H."/>
            <person name="Dinh H."/>
            <person name="Doddapaneni H."/>
            <person name="Dugan-Rocha S."/>
            <person name="Elkadiri S."/>
            <person name="Gnanaolivu R."/>
            <person name="Hernandez B."/>
            <person name="Skinner E."/>
            <person name="Javaid M."/>
            <person name="Lee S."/>
            <person name="Li M."/>
            <person name="Ming W."/>
            <person name="Munidasa M."/>
            <person name="Muniz J."/>
            <person name="Nguyen L."/>
            <person name="Hughes D."/>
            <person name="Osuji N."/>
            <person name="Pu L.-L."/>
            <person name="Puazo M."/>
            <person name="Qu C."/>
            <person name="Quiroz J."/>
            <person name="Raj R."/>
            <person name="Weissenberger G."/>
            <person name="Xin Y."/>
            <person name="Zou X."/>
            <person name="Han Y."/>
            <person name="Worley K."/>
            <person name="Muzny D."/>
            <person name="Gibbs R."/>
        </authorList>
    </citation>
    <scope>NUCLEOTIDE SEQUENCE</scope>
    <source>
        <strain evidence="1">Sampled in the wild</strain>
    </source>
</reference>
<reference evidence="1" key="1">
    <citation type="submission" date="2013-04" db="EMBL/GenBank/DDBJ databases">
        <authorList>
            <person name="Qu J."/>
            <person name="Murali S.C."/>
            <person name="Bandaranaike D."/>
            <person name="Bellair M."/>
            <person name="Blankenburg K."/>
            <person name="Chao H."/>
            <person name="Dinh H."/>
            <person name="Doddapaneni H."/>
            <person name="Downs B."/>
            <person name="Dugan-Rocha S."/>
            <person name="Elkadiri S."/>
            <person name="Gnanaolivu R.D."/>
            <person name="Hernandez B."/>
            <person name="Javaid M."/>
            <person name="Jayaseelan J.C."/>
            <person name="Lee S."/>
            <person name="Li M."/>
            <person name="Ming W."/>
            <person name="Munidasa M."/>
            <person name="Muniz J."/>
            <person name="Nguyen L."/>
            <person name="Ongeri F."/>
            <person name="Osuji N."/>
            <person name="Pu L.-L."/>
            <person name="Puazo M."/>
            <person name="Qu C."/>
            <person name="Quiroz J."/>
            <person name="Raj R."/>
            <person name="Weissenberger G."/>
            <person name="Xin Y."/>
            <person name="Zou X."/>
            <person name="Han Y."/>
            <person name="Richards S."/>
            <person name="Worley K."/>
            <person name="Muzny D."/>
            <person name="Gibbs R."/>
        </authorList>
    </citation>
    <scope>NUCLEOTIDE SEQUENCE</scope>
    <source>
        <strain evidence="1">Sampled in the wild</strain>
    </source>
</reference>
<dbReference type="PANTHER" id="PTHR14776:SF1">
    <property type="entry name" value="CADHERIN-LIKE AND PC-ESTERASE DOMAIN-CONTAINING PROTEIN 1"/>
    <property type="match status" value="1"/>
</dbReference>
<dbReference type="EMBL" id="KZ308464">
    <property type="protein sequence ID" value="KAG8230093.1"/>
    <property type="molecule type" value="Genomic_DNA"/>
</dbReference>
<dbReference type="AlphaFoldDB" id="A0A8K0K912"/>
<dbReference type="OrthoDB" id="8195651at2759"/>
<accession>A0A8K0K912</accession>
<sequence length="163" mass="18270">MSLFNLRALDLIPQAQQEKLLVHSMGLAAFAHHHRMEVVDTFNMTTARYKDFLQGKCACHFHKLSTPTSVNSCCSILRISPIHNSFTFRSSSLAPVGLFQLLSLHSPPHLGPFIPNSFIVEKPATAEDGWPKHPRYQVEGPINAIYSEILLSRLCKSSVKEET</sequence>
<dbReference type="Proteomes" id="UP000792457">
    <property type="component" value="Unassembled WGS sequence"/>
</dbReference>
<evidence type="ECO:0000313" key="2">
    <source>
        <dbReference type="Proteomes" id="UP000792457"/>
    </source>
</evidence>
<proteinExistence type="predicted"/>
<name>A0A8K0K912_LADFU</name>
<organism evidence="1 2">
    <name type="scientific">Ladona fulva</name>
    <name type="common">Scarce chaser dragonfly</name>
    <name type="synonym">Libellula fulva</name>
    <dbReference type="NCBI Taxonomy" id="123851"/>
    <lineage>
        <taxon>Eukaryota</taxon>
        <taxon>Metazoa</taxon>
        <taxon>Ecdysozoa</taxon>
        <taxon>Arthropoda</taxon>
        <taxon>Hexapoda</taxon>
        <taxon>Insecta</taxon>
        <taxon>Pterygota</taxon>
        <taxon>Palaeoptera</taxon>
        <taxon>Odonata</taxon>
        <taxon>Epiprocta</taxon>
        <taxon>Anisoptera</taxon>
        <taxon>Libelluloidea</taxon>
        <taxon>Libellulidae</taxon>
        <taxon>Ladona</taxon>
    </lineage>
</organism>
<protein>
    <submittedName>
        <fullName evidence="1">Uncharacterized protein</fullName>
    </submittedName>
</protein>
<dbReference type="PANTHER" id="PTHR14776">
    <property type="entry name" value="CADHERIN-LIKE AND PC-ESTERASE DOMAIN-CONTAINING PROTEIN 1"/>
    <property type="match status" value="1"/>
</dbReference>
<comment type="caution">
    <text evidence="1">The sequence shown here is derived from an EMBL/GenBank/DDBJ whole genome shotgun (WGS) entry which is preliminary data.</text>
</comment>